<dbReference type="Proteomes" id="UP000218965">
    <property type="component" value="Chromosome"/>
</dbReference>
<proteinExistence type="predicted"/>
<reference evidence="2 3" key="2">
    <citation type="submission" date="2016-01" db="EMBL/GenBank/DDBJ databases">
        <title>Microcella alkaliphila JAM AC0309 whole genome shotgun sequence.</title>
        <authorList>
            <person name="Kurata A."/>
            <person name="Hirose Y."/>
            <person name="Kishimoto N."/>
            <person name="Kobayashi T."/>
        </authorList>
    </citation>
    <scope>NUCLEOTIDE SEQUENCE [LARGE SCALE GENOMIC DNA]</scope>
    <source>
        <strain evidence="2 3">JAM AC0309</strain>
    </source>
</reference>
<dbReference type="KEGG" id="malk:MalAC0309_0920"/>
<dbReference type="PROSITE" id="PS51257">
    <property type="entry name" value="PROKAR_LIPOPROTEIN"/>
    <property type="match status" value="1"/>
</dbReference>
<dbReference type="RefSeq" id="WP_096420973.1">
    <property type="nucleotide sequence ID" value="NZ_AP017315.1"/>
</dbReference>
<feature type="chain" id="PRO_5006853773" evidence="1">
    <location>
        <begin position="25"/>
        <end position="167"/>
    </location>
</feature>
<protein>
    <submittedName>
        <fullName evidence="2">Putative secreted protein</fullName>
    </submittedName>
</protein>
<feature type="signal peptide" evidence="1">
    <location>
        <begin position="1"/>
        <end position="24"/>
    </location>
</feature>
<dbReference type="EMBL" id="AP017315">
    <property type="protein sequence ID" value="BAU31786.1"/>
    <property type="molecule type" value="Genomic_DNA"/>
</dbReference>
<name>A0A0U4WVD2_9MICO</name>
<keyword evidence="1" id="KW-0732">Signal</keyword>
<evidence type="ECO:0000313" key="2">
    <source>
        <dbReference type="EMBL" id="BAU31786.1"/>
    </source>
</evidence>
<organism evidence="2 3">
    <name type="scientific">Microcella alkaliphila</name>
    <dbReference type="NCBI Taxonomy" id="279828"/>
    <lineage>
        <taxon>Bacteria</taxon>
        <taxon>Bacillati</taxon>
        <taxon>Actinomycetota</taxon>
        <taxon>Actinomycetes</taxon>
        <taxon>Micrococcales</taxon>
        <taxon>Microbacteriaceae</taxon>
        <taxon>Microcella</taxon>
    </lineage>
</organism>
<evidence type="ECO:0000313" key="3">
    <source>
        <dbReference type="Proteomes" id="UP000218965"/>
    </source>
</evidence>
<dbReference type="OrthoDB" id="5148046at2"/>
<accession>A0A0U4WVD2</accession>
<dbReference type="AlphaFoldDB" id="A0A0U4WVD2"/>
<gene>
    <name evidence="2" type="ORF">MalAC0309_0920</name>
</gene>
<sequence>MVTRHRRPLAVAALAATIALGASACSTGTPIDNIVEGLVGQEVEQITSGIDEEIRGLVGDVLGGVELTTDGSLPSSFPKGIPLVGQVLGGGAGPEGSGWVVRTRLDEASAFAGAQGALEDAGFTASGVSSDATSGYGAFTSAEYRVDLSVATDAQGEVTATYVVTPQ</sequence>
<evidence type="ECO:0000256" key="1">
    <source>
        <dbReference type="SAM" id="SignalP"/>
    </source>
</evidence>
<reference evidence="3" key="1">
    <citation type="submission" date="2015-12" db="EMBL/GenBank/DDBJ databases">
        <authorList>
            <person name="Shamseldin A."/>
            <person name="Moawad H."/>
            <person name="Abd El-Rahim W.M."/>
            <person name="Sadowsky M.J."/>
        </authorList>
    </citation>
    <scope>NUCLEOTIDE SEQUENCE [LARGE SCALE GENOMIC DNA]</scope>
    <source>
        <strain evidence="3">JAM AC0309</strain>
    </source>
</reference>